<evidence type="ECO:0000313" key="1">
    <source>
        <dbReference type="EMBL" id="OJH35812.1"/>
    </source>
</evidence>
<proteinExistence type="predicted"/>
<sequence>MWVIKREDGYEIDNIPFYVTGLAAGDIVSAQPDTGGVLWYSELVRPGGHSTIQLWFSRQEDVEPVRAALRQRGCASEVSDLPRLVAVDVPPDVPYEDIKAFLEQGERAGQFEYQEACLGFIEPRQEDQEHRKDTP</sequence>
<name>A0A1L9B0M3_9BACT</name>
<gene>
    <name evidence="1" type="ORF">BON30_36630</name>
</gene>
<protein>
    <recommendedName>
        <fullName evidence="3">DUF4265 domain-containing protein</fullName>
    </recommendedName>
</protein>
<evidence type="ECO:0008006" key="3">
    <source>
        <dbReference type="Google" id="ProtNLM"/>
    </source>
</evidence>
<reference evidence="1 2" key="2">
    <citation type="submission" date="2016-12" db="EMBL/GenBank/DDBJ databases">
        <title>Draft Genome Sequence of Cystobacter ferrugineus Strain Cbfe23.</title>
        <authorList>
            <person name="Akbar S."/>
            <person name="Dowd S.E."/>
            <person name="Stevens D.C."/>
        </authorList>
    </citation>
    <scope>NUCLEOTIDE SEQUENCE [LARGE SCALE GENOMIC DNA]</scope>
    <source>
        <strain evidence="1 2">Cbfe23</strain>
    </source>
</reference>
<evidence type="ECO:0000313" key="2">
    <source>
        <dbReference type="Proteomes" id="UP000182229"/>
    </source>
</evidence>
<comment type="caution">
    <text evidence="1">The sequence shown here is derived from an EMBL/GenBank/DDBJ whole genome shotgun (WGS) entry which is preliminary data.</text>
</comment>
<dbReference type="STRING" id="83449.BON30_36630"/>
<dbReference type="Proteomes" id="UP000182229">
    <property type="component" value="Unassembled WGS sequence"/>
</dbReference>
<accession>A0A1L9B0M3</accession>
<dbReference type="AlphaFoldDB" id="A0A1L9B0M3"/>
<reference evidence="2" key="1">
    <citation type="submission" date="2016-11" db="EMBL/GenBank/DDBJ databases">
        <authorList>
            <person name="Shukria A."/>
            <person name="Stevens D.C."/>
        </authorList>
    </citation>
    <scope>NUCLEOTIDE SEQUENCE [LARGE SCALE GENOMIC DNA]</scope>
    <source>
        <strain evidence="2">Cbfe23</strain>
    </source>
</reference>
<dbReference type="EMBL" id="MPIN01000013">
    <property type="protein sequence ID" value="OJH35812.1"/>
    <property type="molecule type" value="Genomic_DNA"/>
</dbReference>
<keyword evidence="2" id="KW-1185">Reference proteome</keyword>
<dbReference type="InterPro" id="IPR025361">
    <property type="entry name" value="DUF4265"/>
</dbReference>
<dbReference type="Pfam" id="PF14085">
    <property type="entry name" value="DUF4265"/>
    <property type="match status" value="1"/>
</dbReference>
<organism evidence="1 2">
    <name type="scientific">Cystobacter ferrugineus</name>
    <dbReference type="NCBI Taxonomy" id="83449"/>
    <lineage>
        <taxon>Bacteria</taxon>
        <taxon>Pseudomonadati</taxon>
        <taxon>Myxococcota</taxon>
        <taxon>Myxococcia</taxon>
        <taxon>Myxococcales</taxon>
        <taxon>Cystobacterineae</taxon>
        <taxon>Archangiaceae</taxon>
        <taxon>Cystobacter</taxon>
    </lineage>
</organism>